<dbReference type="InterPro" id="IPR013078">
    <property type="entry name" value="His_Pase_superF_clade-1"/>
</dbReference>
<protein>
    <recommendedName>
        <fullName evidence="4">Phosphoglycerate mutase</fullName>
    </recommendedName>
</protein>
<comment type="caution">
    <text evidence="2">The sequence shown here is derived from an EMBL/GenBank/DDBJ whole genome shotgun (WGS) entry which is preliminary data.</text>
</comment>
<reference evidence="2 3" key="1">
    <citation type="journal article" date="2018" name="Evol. Lett.">
        <title>Horizontal gene cluster transfer increased hallucinogenic mushroom diversity.</title>
        <authorList>
            <person name="Reynolds H.T."/>
            <person name="Vijayakumar V."/>
            <person name="Gluck-Thaler E."/>
            <person name="Korotkin H.B."/>
            <person name="Matheny P.B."/>
            <person name="Slot J.C."/>
        </authorList>
    </citation>
    <scope>NUCLEOTIDE SEQUENCE [LARGE SCALE GENOMIC DNA]</scope>
    <source>
        <strain evidence="2 3">2631</strain>
    </source>
</reference>
<keyword evidence="1" id="KW-0378">Hydrolase</keyword>
<evidence type="ECO:0000256" key="1">
    <source>
        <dbReference type="ARBA" id="ARBA00022801"/>
    </source>
</evidence>
<organism evidence="2 3">
    <name type="scientific">Psilocybe cyanescens</name>
    <dbReference type="NCBI Taxonomy" id="93625"/>
    <lineage>
        <taxon>Eukaryota</taxon>
        <taxon>Fungi</taxon>
        <taxon>Dikarya</taxon>
        <taxon>Basidiomycota</taxon>
        <taxon>Agaricomycotina</taxon>
        <taxon>Agaricomycetes</taxon>
        <taxon>Agaricomycetidae</taxon>
        <taxon>Agaricales</taxon>
        <taxon>Agaricineae</taxon>
        <taxon>Strophariaceae</taxon>
        <taxon>Psilocybe</taxon>
    </lineage>
</organism>
<dbReference type="Proteomes" id="UP000283269">
    <property type="component" value="Unassembled WGS sequence"/>
</dbReference>
<name>A0A409XA12_PSICY</name>
<dbReference type="GO" id="GO:0005829">
    <property type="term" value="C:cytosol"/>
    <property type="evidence" value="ECO:0007669"/>
    <property type="project" value="TreeGrafter"/>
</dbReference>
<sequence>MITVTFQANALGASLSSTQLTHIYASPLLRAYSTAEYVQYHQNYPMPSIKTNPHLREQYYGIAEGHPWVAQPPDSDVPLELLYEKAIFPVLHDRDAKFPESESLNDLASRAEKGIRECVLPHLQESQFPEVAHSDIHIAIASHGRCIGELLSALLRLDPEAERDLKFTKLANTAWTRMYVRIRDGHHGLVDPTNPPPLQVVITNVNEQRHLQSLVRLHDIARTFDLNGAGAKVQAYFGGERSITDDYAHSNGGGRVMALTNPPSWIMFTRNLY</sequence>
<dbReference type="GO" id="GO:0043456">
    <property type="term" value="P:regulation of pentose-phosphate shunt"/>
    <property type="evidence" value="ECO:0007669"/>
    <property type="project" value="TreeGrafter"/>
</dbReference>
<dbReference type="PANTHER" id="PTHR46517:SF1">
    <property type="entry name" value="FRUCTOSE-2,6-BISPHOSPHATASE TIGAR"/>
    <property type="match status" value="1"/>
</dbReference>
<dbReference type="STRING" id="93625.A0A409XA12"/>
<dbReference type="InterPro" id="IPR051695">
    <property type="entry name" value="Phosphoglycerate_Mutase"/>
</dbReference>
<dbReference type="OrthoDB" id="354304at2759"/>
<dbReference type="EMBL" id="NHYD01002235">
    <property type="protein sequence ID" value="PPQ87653.1"/>
    <property type="molecule type" value="Genomic_DNA"/>
</dbReference>
<evidence type="ECO:0000313" key="2">
    <source>
        <dbReference type="EMBL" id="PPQ87653.1"/>
    </source>
</evidence>
<dbReference type="GO" id="GO:0045820">
    <property type="term" value="P:negative regulation of glycolytic process"/>
    <property type="evidence" value="ECO:0007669"/>
    <property type="project" value="TreeGrafter"/>
</dbReference>
<dbReference type="AlphaFoldDB" id="A0A409XA12"/>
<dbReference type="Gene3D" id="3.40.50.1240">
    <property type="entry name" value="Phosphoglycerate mutase-like"/>
    <property type="match status" value="1"/>
</dbReference>
<accession>A0A409XA12</accession>
<gene>
    <name evidence="2" type="ORF">CVT25_011491</name>
</gene>
<evidence type="ECO:0008006" key="4">
    <source>
        <dbReference type="Google" id="ProtNLM"/>
    </source>
</evidence>
<proteinExistence type="predicted"/>
<keyword evidence="3" id="KW-1185">Reference proteome</keyword>
<dbReference type="Pfam" id="PF00300">
    <property type="entry name" value="His_Phos_1"/>
    <property type="match status" value="1"/>
</dbReference>
<dbReference type="InParanoid" id="A0A409XA12"/>
<dbReference type="InterPro" id="IPR029033">
    <property type="entry name" value="His_PPase_superfam"/>
</dbReference>
<evidence type="ECO:0000313" key="3">
    <source>
        <dbReference type="Proteomes" id="UP000283269"/>
    </source>
</evidence>
<dbReference type="GO" id="GO:0004331">
    <property type="term" value="F:fructose-2,6-bisphosphate 2-phosphatase activity"/>
    <property type="evidence" value="ECO:0007669"/>
    <property type="project" value="TreeGrafter"/>
</dbReference>
<dbReference type="PANTHER" id="PTHR46517">
    <property type="entry name" value="FRUCTOSE-2,6-BISPHOSPHATASE TIGAR"/>
    <property type="match status" value="1"/>
</dbReference>
<dbReference type="SUPFAM" id="SSF53254">
    <property type="entry name" value="Phosphoglycerate mutase-like"/>
    <property type="match status" value="1"/>
</dbReference>